<dbReference type="Pfam" id="PF00097">
    <property type="entry name" value="zf-C3HC4"/>
    <property type="match status" value="1"/>
</dbReference>
<evidence type="ECO:0000256" key="9">
    <source>
        <dbReference type="ARBA" id="ARBA00022833"/>
    </source>
</evidence>
<dbReference type="InterPro" id="IPR013083">
    <property type="entry name" value="Znf_RING/FYVE/PHD"/>
</dbReference>
<dbReference type="InterPro" id="IPR018957">
    <property type="entry name" value="Znf_C3HC4_RING-type"/>
</dbReference>
<dbReference type="EMBL" id="JAXIOK010000011">
    <property type="protein sequence ID" value="KAK4760237.1"/>
    <property type="molecule type" value="Genomic_DNA"/>
</dbReference>
<dbReference type="InterPro" id="IPR017907">
    <property type="entry name" value="Znf_RING_CS"/>
</dbReference>
<keyword evidence="9 14" id="KW-0862">Zinc</keyword>
<comment type="catalytic activity">
    <reaction evidence="1 14">
        <text>S-ubiquitinyl-[E2 ubiquitin-conjugating enzyme]-L-cysteine + [acceptor protein]-L-lysine = [E2 ubiquitin-conjugating enzyme]-L-cysteine + N(6)-ubiquitinyl-[acceptor protein]-L-lysine.</text>
        <dbReference type="EC" id="2.3.2.27"/>
    </reaction>
</comment>
<dbReference type="EC" id="2.3.2.27" evidence="14"/>
<dbReference type="Gene3D" id="3.30.40.10">
    <property type="entry name" value="Zinc/RING finger domain, C3HC4 (zinc finger)"/>
    <property type="match status" value="1"/>
</dbReference>
<keyword evidence="6 14" id="KW-0479">Metal-binding</keyword>
<dbReference type="GO" id="GO:0006325">
    <property type="term" value="P:chromatin organization"/>
    <property type="evidence" value="ECO:0007669"/>
    <property type="project" value="UniProtKB-KW"/>
</dbReference>
<sequence length="868" mass="99835">MMGSTGDADRKRRHFGSTSPTVAPAKKQPFSPISEDKKLDAGLLLYKNQKLTEAIEANTFEYGVREKLYNMLSENLAHHRSTVEAANRSWKQLLTRLESSPIVKASGANEGDTSTSNLNEEALRIRLIDTGATESSLMNHCEHNIEGNQEAIMEKSYLLRGIESTIEDIRNYKEKIHATLLKGMPEGSSKQRTSINLAMEVKNLRLLIDDLHMKHRPLALELQRHRDAYTQNKASIRRLKGELHSVVAELEDTNKKLAPLKAEHDATKGTSFPPFNFGNKNLFSAKVKDKQKDLRDVESILRDLQDQASSRLEEVRILYEERIKMLKQLSTLQNQLKNLKCISSSQPWLLLRDQLEKAKLEVIHYQTLYNKLQMEKDNLAWREMELSMKNDMIDVYRRCSVVADSRMTDLGMEIEKHNNEKKIFEVRLAEVSKETGRQEIITDFKALLATFPEEMELMQTQLSKYKVDAVDIHSLRAEVQSLSSIIDGKVRECETLSRRCTDWDVEIKKLKSMVQDLRQSDKELKLILKMYRRESSDSRDVAEAKDVEYKAWACIQSLKSSLDEHMLELRVKTAIENEATSQQRLAVAEAEIAELRQRLEASKSEISHLTGALKSKNEENEAYLSEIESIGQAYDDMQSQNQQLLQQITERDDYNIKLVLEGVKAREKGDSLHLEKQALVKQIQQATASVEFFNMKVARMEDQLRINTVKVQKLGEEQVQTSCILENTQKRYSDVQKVSHQVSESLGKLQSQLETDRGTFVEQQIQLEWERFKNKRTVEELAAVKRKTALVQAQKEGSIVPKLEEELKEYKEIVKCSICHERRKEVVITKCYHLFCNTCILRVMETRHRKCPACAASFGPNDVKPVYI</sequence>
<protein>
    <recommendedName>
        <fullName evidence="14">E3 ubiquitin protein ligase</fullName>
        <ecNumber evidence="14">2.3.2.27</ecNumber>
    </recommendedName>
</protein>
<comment type="subcellular location">
    <subcellularLocation>
        <location evidence="2 14">Nucleus</location>
    </subcellularLocation>
</comment>
<keyword evidence="19" id="KW-1185">Reference proteome</keyword>
<dbReference type="SUPFAM" id="SSF57850">
    <property type="entry name" value="RING/U-box"/>
    <property type="match status" value="1"/>
</dbReference>
<name>A0AAN7KA92_9MYRT</name>
<dbReference type="InterPro" id="IPR013956">
    <property type="entry name" value="E3_ubiquit_lig_Bre1"/>
</dbReference>
<dbReference type="PANTHER" id="PTHR23163:SF0">
    <property type="entry name" value="E3 UBIQUITIN-PROTEIN LIGASE BRE1"/>
    <property type="match status" value="1"/>
</dbReference>
<evidence type="ECO:0000313" key="19">
    <source>
        <dbReference type="Proteomes" id="UP001345219"/>
    </source>
</evidence>
<feature type="region of interest" description="Disordered" evidence="16">
    <location>
        <begin position="1"/>
        <end position="33"/>
    </location>
</feature>
<dbReference type="SMART" id="SM00184">
    <property type="entry name" value="RING"/>
    <property type="match status" value="1"/>
</dbReference>
<dbReference type="GO" id="GO:0061630">
    <property type="term" value="F:ubiquitin protein ligase activity"/>
    <property type="evidence" value="ECO:0007669"/>
    <property type="project" value="UniProtKB-EC"/>
</dbReference>
<dbReference type="GO" id="GO:0005634">
    <property type="term" value="C:nucleus"/>
    <property type="evidence" value="ECO:0007669"/>
    <property type="project" value="UniProtKB-SubCell"/>
</dbReference>
<evidence type="ECO:0000256" key="4">
    <source>
        <dbReference type="ARBA" id="ARBA00005555"/>
    </source>
</evidence>
<dbReference type="Proteomes" id="UP001345219">
    <property type="component" value="Chromosome 17"/>
</dbReference>
<dbReference type="GO" id="GO:0016567">
    <property type="term" value="P:protein ubiquitination"/>
    <property type="evidence" value="ECO:0007669"/>
    <property type="project" value="UniProtKB-UniRule"/>
</dbReference>
<evidence type="ECO:0000313" key="18">
    <source>
        <dbReference type="EMBL" id="KAK4760237.1"/>
    </source>
</evidence>
<keyword evidence="5 14" id="KW-0808">Transferase</keyword>
<keyword evidence="8 14" id="KW-0833">Ubl conjugation pathway</keyword>
<dbReference type="AlphaFoldDB" id="A0AAN7KA92"/>
<evidence type="ECO:0000256" key="14">
    <source>
        <dbReference type="RuleBase" id="RU365038"/>
    </source>
</evidence>
<evidence type="ECO:0000256" key="8">
    <source>
        <dbReference type="ARBA" id="ARBA00022786"/>
    </source>
</evidence>
<evidence type="ECO:0000256" key="13">
    <source>
        <dbReference type="PROSITE-ProRule" id="PRU00175"/>
    </source>
</evidence>
<dbReference type="PROSITE" id="PS50089">
    <property type="entry name" value="ZF_RING_2"/>
    <property type="match status" value="1"/>
</dbReference>
<reference evidence="18 19" key="1">
    <citation type="journal article" date="2023" name="Hortic Res">
        <title>Pangenome of water caltrop reveals structural variations and asymmetric subgenome divergence after allopolyploidization.</title>
        <authorList>
            <person name="Zhang X."/>
            <person name="Chen Y."/>
            <person name="Wang L."/>
            <person name="Yuan Y."/>
            <person name="Fang M."/>
            <person name="Shi L."/>
            <person name="Lu R."/>
            <person name="Comes H.P."/>
            <person name="Ma Y."/>
            <person name="Chen Y."/>
            <person name="Huang G."/>
            <person name="Zhou Y."/>
            <person name="Zheng Z."/>
            <person name="Qiu Y."/>
        </authorList>
    </citation>
    <scope>NUCLEOTIDE SEQUENCE [LARGE SCALE GENOMIC DNA]</scope>
    <source>
        <tissue evidence="18">Roots</tissue>
    </source>
</reference>
<evidence type="ECO:0000256" key="6">
    <source>
        <dbReference type="ARBA" id="ARBA00022723"/>
    </source>
</evidence>
<evidence type="ECO:0000256" key="15">
    <source>
        <dbReference type="SAM" id="Coils"/>
    </source>
</evidence>
<dbReference type="PROSITE" id="PS00518">
    <property type="entry name" value="ZF_RING_1"/>
    <property type="match status" value="1"/>
</dbReference>
<evidence type="ECO:0000256" key="12">
    <source>
        <dbReference type="ARBA" id="ARBA00023242"/>
    </source>
</evidence>
<dbReference type="GO" id="GO:0008270">
    <property type="term" value="F:zinc ion binding"/>
    <property type="evidence" value="ECO:0007669"/>
    <property type="project" value="UniProtKB-KW"/>
</dbReference>
<dbReference type="InterPro" id="IPR001841">
    <property type="entry name" value="Znf_RING"/>
</dbReference>
<proteinExistence type="inferred from homology"/>
<evidence type="ECO:0000256" key="3">
    <source>
        <dbReference type="ARBA" id="ARBA00004906"/>
    </source>
</evidence>
<comment type="caution">
    <text evidence="18">The sequence shown here is derived from an EMBL/GenBank/DDBJ whole genome shotgun (WGS) entry which is preliminary data.</text>
</comment>
<feature type="coiled-coil region" evidence="15">
    <location>
        <begin position="578"/>
        <end position="647"/>
    </location>
</feature>
<evidence type="ECO:0000256" key="1">
    <source>
        <dbReference type="ARBA" id="ARBA00000900"/>
    </source>
</evidence>
<organism evidence="18 19">
    <name type="scientific">Trapa incisa</name>
    <dbReference type="NCBI Taxonomy" id="236973"/>
    <lineage>
        <taxon>Eukaryota</taxon>
        <taxon>Viridiplantae</taxon>
        <taxon>Streptophyta</taxon>
        <taxon>Embryophyta</taxon>
        <taxon>Tracheophyta</taxon>
        <taxon>Spermatophyta</taxon>
        <taxon>Magnoliopsida</taxon>
        <taxon>eudicotyledons</taxon>
        <taxon>Gunneridae</taxon>
        <taxon>Pentapetalae</taxon>
        <taxon>rosids</taxon>
        <taxon>malvids</taxon>
        <taxon>Myrtales</taxon>
        <taxon>Lythraceae</taxon>
        <taxon>Trapa</taxon>
    </lineage>
</organism>
<keyword evidence="12 14" id="KW-0539">Nucleus</keyword>
<evidence type="ECO:0000256" key="5">
    <source>
        <dbReference type="ARBA" id="ARBA00022679"/>
    </source>
</evidence>
<keyword evidence="7 13" id="KW-0863">Zinc-finger</keyword>
<evidence type="ECO:0000256" key="2">
    <source>
        <dbReference type="ARBA" id="ARBA00004123"/>
    </source>
</evidence>
<evidence type="ECO:0000256" key="7">
    <source>
        <dbReference type="ARBA" id="ARBA00022771"/>
    </source>
</evidence>
<evidence type="ECO:0000256" key="11">
    <source>
        <dbReference type="ARBA" id="ARBA00023054"/>
    </source>
</evidence>
<comment type="pathway">
    <text evidence="3 14">Protein modification; protein ubiquitination.</text>
</comment>
<keyword evidence="10 14" id="KW-0156">Chromatin regulator</keyword>
<evidence type="ECO:0000256" key="10">
    <source>
        <dbReference type="ARBA" id="ARBA00022853"/>
    </source>
</evidence>
<feature type="domain" description="RING-type" evidence="17">
    <location>
        <begin position="816"/>
        <end position="854"/>
    </location>
</feature>
<evidence type="ECO:0000259" key="17">
    <source>
        <dbReference type="PROSITE" id="PS50089"/>
    </source>
</evidence>
<gene>
    <name evidence="18" type="ORF">SAY87_023368</name>
</gene>
<comment type="similarity">
    <text evidence="4 14">Belongs to the BRE1 family.</text>
</comment>
<dbReference type="PANTHER" id="PTHR23163">
    <property type="entry name" value="RING FINGER PROTEIN-RELATED"/>
    <property type="match status" value="1"/>
</dbReference>
<dbReference type="CDD" id="cd16499">
    <property type="entry name" value="RING-HC_Bre1-like"/>
    <property type="match status" value="1"/>
</dbReference>
<accession>A0AAN7KA92</accession>
<keyword evidence="11 14" id="KW-0175">Coiled coil</keyword>
<dbReference type="GO" id="GO:0033503">
    <property type="term" value="C:HULC complex"/>
    <property type="evidence" value="ECO:0007669"/>
    <property type="project" value="TreeGrafter"/>
</dbReference>
<evidence type="ECO:0000256" key="16">
    <source>
        <dbReference type="SAM" id="MobiDB-lite"/>
    </source>
</evidence>